<dbReference type="AlphaFoldDB" id="A0A8J0VD11"/>
<dbReference type="GO" id="GO:0034446">
    <property type="term" value="P:substrate adhesion-dependent cell spreading"/>
    <property type="evidence" value="ECO:0007669"/>
    <property type="project" value="TreeGrafter"/>
</dbReference>
<dbReference type="Proteomes" id="UP000186698">
    <property type="component" value="Chromosome 1L"/>
</dbReference>
<name>A0A8J0VD11_XENLA</name>
<dbReference type="PANTHER" id="PTHR24216">
    <property type="entry name" value="PAXILLIN-RELATED"/>
    <property type="match status" value="1"/>
</dbReference>
<dbReference type="OrthoDB" id="15567at2759"/>
<feature type="region of interest" description="Disordered" evidence="2">
    <location>
        <begin position="213"/>
        <end position="285"/>
    </location>
</feature>
<feature type="compositionally biased region" description="Polar residues" evidence="2">
    <location>
        <begin position="144"/>
        <end position="160"/>
    </location>
</feature>
<dbReference type="PANTHER" id="PTHR24216:SF11">
    <property type="entry name" value="PAXILLIN"/>
    <property type="match status" value="1"/>
</dbReference>
<sequence>MEDRYDTVSLAVPSADFLGTCWPDMLDCALLVALLCPVLRFCPDALLADLESTTSHISKRPVFLAEETPYSFPSGCHSYQEITIPAASTAKALNGTLPDSLDSWTSNTPTKQDVDLKNPLYSSGAKDSSGSPSLVEEEHVYSFPNKQRSAEPSPTVMSSSLGSNLSELDRLLLELNAVQQAPTSNLSADDLSRSMPQPVAPVPLFSALDCSGSGSMKNVQPAAEKPKRNGTQGIEDVRPSVESLLDELESSVPPPVPSVIMPQGNINSPPGDNSSQQQTRISASSATRELDELMASLSDFKTCHTFSESIFEPYKNNSCSFLPPQSLGATTVPASDIHETNICSSPVFLHIFEEEISKSIASIGKDFFMQIPASGKESNVFVPENNLQLESTPFQAVPSKRDVSSPDFEKKPELEEKWLHVFSRVPNKIEDCAFNNLLDVQDKPQYDMQSLAYDQSSSITVEPTVNITVDQKSFPPDTKFSQCLVPENAVVSSGESSHVCSVESPRGSTISGEFGSPLEFDSRPDPKAIQAFWEQESQITVSPEASTCERISASRQASSLCGAFALSMASCACFL</sequence>
<evidence type="ECO:0000313" key="5">
    <source>
        <dbReference type="Xenbase" id="XB-GENE-17336978"/>
    </source>
</evidence>
<gene>
    <name evidence="4 5" type="primary">pxn.L</name>
</gene>
<dbReference type="PRINTS" id="PR00832">
    <property type="entry name" value="PAXILLIN"/>
</dbReference>
<dbReference type="AGR" id="Xenbase:XB-GENE-17336978"/>
<organism evidence="3 4">
    <name type="scientific">Xenopus laevis</name>
    <name type="common">African clawed frog</name>
    <dbReference type="NCBI Taxonomy" id="8355"/>
    <lineage>
        <taxon>Eukaryota</taxon>
        <taxon>Metazoa</taxon>
        <taxon>Chordata</taxon>
        <taxon>Craniata</taxon>
        <taxon>Vertebrata</taxon>
        <taxon>Euteleostomi</taxon>
        <taxon>Amphibia</taxon>
        <taxon>Batrachia</taxon>
        <taxon>Anura</taxon>
        <taxon>Pipoidea</taxon>
        <taxon>Pipidae</taxon>
        <taxon>Xenopodinae</taxon>
        <taxon>Xenopus</taxon>
        <taxon>Xenopus</taxon>
    </lineage>
</organism>
<feature type="compositionally biased region" description="Low complexity" evidence="2">
    <location>
        <begin position="122"/>
        <end position="133"/>
    </location>
</feature>
<keyword evidence="3" id="KW-1185">Reference proteome</keyword>
<dbReference type="Xenbase" id="XB-GENE-17336978">
    <property type="gene designation" value="pxn.L"/>
</dbReference>
<dbReference type="Pfam" id="PF03535">
    <property type="entry name" value="Paxillin"/>
    <property type="match status" value="1"/>
</dbReference>
<protein>
    <submittedName>
        <fullName evidence="4">Uncharacterized protein pxn.L isoform X2</fullName>
    </submittedName>
</protein>
<comment type="subcellular location">
    <subcellularLocation>
        <location evidence="1">Cell junction</location>
        <location evidence="1">Focal adhesion</location>
    </subcellularLocation>
</comment>
<proteinExistence type="predicted"/>
<feature type="region of interest" description="Disordered" evidence="2">
    <location>
        <begin position="99"/>
        <end position="161"/>
    </location>
</feature>
<evidence type="ECO:0000313" key="3">
    <source>
        <dbReference type="Proteomes" id="UP000186698"/>
    </source>
</evidence>
<feature type="compositionally biased region" description="Polar residues" evidence="2">
    <location>
        <begin position="264"/>
        <end position="285"/>
    </location>
</feature>
<feature type="compositionally biased region" description="Polar residues" evidence="2">
    <location>
        <begin position="102"/>
        <end position="111"/>
    </location>
</feature>
<dbReference type="GO" id="GO:0043542">
    <property type="term" value="P:endothelial cell migration"/>
    <property type="evidence" value="ECO:0007669"/>
    <property type="project" value="TreeGrafter"/>
</dbReference>
<evidence type="ECO:0000256" key="1">
    <source>
        <dbReference type="ARBA" id="ARBA00004246"/>
    </source>
</evidence>
<reference evidence="4" key="1">
    <citation type="submission" date="2025-08" db="UniProtKB">
        <authorList>
            <consortium name="RefSeq"/>
        </authorList>
    </citation>
    <scope>IDENTIFICATION</scope>
    <source>
        <strain evidence="4">J_2021</strain>
        <tissue evidence="4">Erythrocytes</tissue>
    </source>
</reference>
<accession>A0A8J0VD11</accession>
<dbReference type="CTD" id="108716013"/>
<dbReference type="RefSeq" id="XP_018117029.1">
    <property type="nucleotide sequence ID" value="XM_018261540.2"/>
</dbReference>
<dbReference type="GO" id="GO:0005925">
    <property type="term" value="C:focal adhesion"/>
    <property type="evidence" value="ECO:0007669"/>
    <property type="project" value="UniProtKB-SubCell"/>
</dbReference>
<evidence type="ECO:0000313" key="4">
    <source>
        <dbReference type="RefSeq" id="XP_018117029.1"/>
    </source>
</evidence>
<dbReference type="GO" id="GO:0007179">
    <property type="term" value="P:transforming growth factor beta receptor signaling pathway"/>
    <property type="evidence" value="ECO:0007669"/>
    <property type="project" value="TreeGrafter"/>
</dbReference>
<dbReference type="GeneID" id="108716013"/>
<evidence type="ECO:0000256" key="2">
    <source>
        <dbReference type="SAM" id="MobiDB-lite"/>
    </source>
</evidence>